<feature type="signal peptide" evidence="1">
    <location>
        <begin position="1"/>
        <end position="36"/>
    </location>
</feature>
<feature type="chain" id="PRO_5045081542" description="Tetratricopeptide repeat protein" evidence="1">
    <location>
        <begin position="37"/>
        <end position="251"/>
    </location>
</feature>
<reference evidence="3" key="1">
    <citation type="journal article" date="2019" name="Int. J. Syst. Evol. Microbiol.">
        <title>The Global Catalogue of Microorganisms (GCM) 10K type strain sequencing project: providing services to taxonomists for standard genome sequencing and annotation.</title>
        <authorList>
            <consortium name="The Broad Institute Genomics Platform"/>
            <consortium name="The Broad Institute Genome Sequencing Center for Infectious Disease"/>
            <person name="Wu L."/>
            <person name="Ma J."/>
        </authorList>
    </citation>
    <scope>NUCLEOTIDE SEQUENCE [LARGE SCALE GENOMIC DNA]</scope>
    <source>
        <strain evidence="3">JCM 31404</strain>
    </source>
</reference>
<evidence type="ECO:0000313" key="3">
    <source>
        <dbReference type="Proteomes" id="UP000634308"/>
    </source>
</evidence>
<evidence type="ECO:0008006" key="4">
    <source>
        <dbReference type="Google" id="ProtNLM"/>
    </source>
</evidence>
<dbReference type="Gene3D" id="1.25.40.10">
    <property type="entry name" value="Tetratricopeptide repeat domain"/>
    <property type="match status" value="1"/>
</dbReference>
<dbReference type="EMBL" id="BMQM01000051">
    <property type="protein sequence ID" value="GGR74827.1"/>
    <property type="molecule type" value="Genomic_DNA"/>
</dbReference>
<name>A0ABQ2RWI8_9DEIO</name>
<evidence type="ECO:0000313" key="2">
    <source>
        <dbReference type="EMBL" id="GGR74827.1"/>
    </source>
</evidence>
<accession>A0ABQ2RWI8</accession>
<keyword evidence="1" id="KW-0732">Signal</keyword>
<organism evidence="2 3">
    <name type="scientific">Deinococcus seoulensis</name>
    <dbReference type="NCBI Taxonomy" id="1837379"/>
    <lineage>
        <taxon>Bacteria</taxon>
        <taxon>Thermotogati</taxon>
        <taxon>Deinococcota</taxon>
        <taxon>Deinococci</taxon>
        <taxon>Deinococcales</taxon>
        <taxon>Deinococcaceae</taxon>
        <taxon>Deinococcus</taxon>
    </lineage>
</organism>
<evidence type="ECO:0000256" key="1">
    <source>
        <dbReference type="SAM" id="SignalP"/>
    </source>
</evidence>
<proteinExistence type="predicted"/>
<protein>
    <recommendedName>
        <fullName evidence="4">Tetratricopeptide repeat protein</fullName>
    </recommendedName>
</protein>
<keyword evidence="3" id="KW-1185">Reference proteome</keyword>
<comment type="caution">
    <text evidence="2">The sequence shown here is derived from an EMBL/GenBank/DDBJ whole genome shotgun (WGS) entry which is preliminary data.</text>
</comment>
<dbReference type="SUPFAM" id="SSF48452">
    <property type="entry name" value="TPR-like"/>
    <property type="match status" value="1"/>
</dbReference>
<dbReference type="InterPro" id="IPR011990">
    <property type="entry name" value="TPR-like_helical_dom_sf"/>
</dbReference>
<dbReference type="Proteomes" id="UP000634308">
    <property type="component" value="Unassembled WGS sequence"/>
</dbReference>
<sequence length="251" mass="25404">MGRMSISRASRPPVIVAGVKRGSLMILTLCAATAMAAPALTAPRLTATPPSAAATLLGSGEYARAFAAATQAGDAVTASRAAAAMTEYRAAGPDWTARAVNAGRQAVSAAPGSADSHLALGSALGIQARAGGYTLSALNTARQARAALERALSLAPERTDIQAILAEWHAGAWAKAGAISGGNAGRARDLATRAARAAPDSVFVQAHAGIALSLIRDPQARAVLNRAVTLPAQDSLDRDTQTQVRGVLGRL</sequence>
<gene>
    <name evidence="2" type="ORF">GCM10008959_39990</name>
</gene>